<organism evidence="2 3">
    <name type="scientific">Psophocarpus tetragonolobus</name>
    <name type="common">Winged bean</name>
    <name type="synonym">Dolichos tetragonolobus</name>
    <dbReference type="NCBI Taxonomy" id="3891"/>
    <lineage>
        <taxon>Eukaryota</taxon>
        <taxon>Viridiplantae</taxon>
        <taxon>Streptophyta</taxon>
        <taxon>Embryophyta</taxon>
        <taxon>Tracheophyta</taxon>
        <taxon>Spermatophyta</taxon>
        <taxon>Magnoliopsida</taxon>
        <taxon>eudicotyledons</taxon>
        <taxon>Gunneridae</taxon>
        <taxon>Pentapetalae</taxon>
        <taxon>rosids</taxon>
        <taxon>fabids</taxon>
        <taxon>Fabales</taxon>
        <taxon>Fabaceae</taxon>
        <taxon>Papilionoideae</taxon>
        <taxon>50 kb inversion clade</taxon>
        <taxon>NPAAA clade</taxon>
        <taxon>indigoferoid/millettioid clade</taxon>
        <taxon>Phaseoleae</taxon>
        <taxon>Psophocarpus</taxon>
    </lineage>
</organism>
<dbReference type="Proteomes" id="UP001386955">
    <property type="component" value="Unassembled WGS sequence"/>
</dbReference>
<accession>A0AAN9XXH1</accession>
<evidence type="ECO:0000313" key="2">
    <source>
        <dbReference type="EMBL" id="KAK7412544.1"/>
    </source>
</evidence>
<proteinExistence type="predicted"/>
<sequence>MGVEVLSRNVFGDIDIVGDRESRVSPKKQEKKSGENDEHEAGMIIKQDRNGQMHTAFTLPLMKPKHQQPR</sequence>
<dbReference type="AlphaFoldDB" id="A0AAN9XXH1"/>
<reference evidence="2 3" key="1">
    <citation type="submission" date="2024-01" db="EMBL/GenBank/DDBJ databases">
        <title>The genomes of 5 underutilized Papilionoideae crops provide insights into root nodulation and disease resistanc.</title>
        <authorList>
            <person name="Jiang F."/>
        </authorList>
    </citation>
    <scope>NUCLEOTIDE SEQUENCE [LARGE SCALE GENOMIC DNA]</scope>
    <source>
        <strain evidence="2">DUOXIRENSHENG_FW03</strain>
        <tissue evidence="2">Leaves</tissue>
    </source>
</reference>
<protein>
    <submittedName>
        <fullName evidence="2">Uncharacterized protein</fullName>
    </submittedName>
</protein>
<feature type="region of interest" description="Disordered" evidence="1">
    <location>
        <begin position="20"/>
        <end position="51"/>
    </location>
</feature>
<comment type="caution">
    <text evidence="2">The sequence shown here is derived from an EMBL/GenBank/DDBJ whole genome shotgun (WGS) entry which is preliminary data.</text>
</comment>
<name>A0AAN9XXH1_PSOTE</name>
<gene>
    <name evidence="2" type="ORF">VNO78_04008</name>
</gene>
<keyword evidence="3" id="KW-1185">Reference proteome</keyword>
<dbReference type="EMBL" id="JAYMYS010000001">
    <property type="protein sequence ID" value="KAK7412544.1"/>
    <property type="molecule type" value="Genomic_DNA"/>
</dbReference>
<evidence type="ECO:0000313" key="3">
    <source>
        <dbReference type="Proteomes" id="UP001386955"/>
    </source>
</evidence>
<evidence type="ECO:0000256" key="1">
    <source>
        <dbReference type="SAM" id="MobiDB-lite"/>
    </source>
</evidence>